<keyword evidence="9" id="KW-1185">Reference proteome</keyword>
<accession>W1PZL9</accession>
<dbReference type="OMA" id="DMEYRTE"/>
<evidence type="ECO:0000256" key="7">
    <source>
        <dbReference type="SAM" id="MobiDB-lite"/>
    </source>
</evidence>
<feature type="region of interest" description="Disordered" evidence="7">
    <location>
        <begin position="174"/>
        <end position="193"/>
    </location>
</feature>
<evidence type="ECO:0000313" key="8">
    <source>
        <dbReference type="EMBL" id="ERN13526.1"/>
    </source>
</evidence>
<dbReference type="eggNOG" id="ENOG502QVAB">
    <property type="taxonomic scope" value="Eukaryota"/>
</dbReference>
<evidence type="ECO:0000256" key="2">
    <source>
        <dbReference type="ARBA" id="ARBA00009864"/>
    </source>
</evidence>
<dbReference type="Gramene" id="ERN13526">
    <property type="protein sequence ID" value="ERN13526"/>
    <property type="gene ID" value="AMTR_s00041p00225840"/>
</dbReference>
<dbReference type="PANTHER" id="PTHR35693">
    <property type="entry name" value="EXPRESSED PROTEIN"/>
    <property type="match status" value="1"/>
</dbReference>
<dbReference type="InterPro" id="IPR059242">
    <property type="entry name" value="mS23_dom"/>
</dbReference>
<evidence type="ECO:0000256" key="1">
    <source>
        <dbReference type="ARBA" id="ARBA00004173"/>
    </source>
</evidence>
<name>W1PZL9_AMBTC</name>
<keyword evidence="4" id="KW-0496">Mitochondrion</keyword>
<evidence type="ECO:0000256" key="5">
    <source>
        <dbReference type="ARBA" id="ARBA00023274"/>
    </source>
</evidence>
<dbReference type="HOGENOM" id="CLU_097728_0_0_1"/>
<evidence type="ECO:0000256" key="6">
    <source>
        <dbReference type="ARBA" id="ARBA00035137"/>
    </source>
</evidence>
<keyword evidence="3" id="KW-0689">Ribosomal protein</keyword>
<protein>
    <recommendedName>
        <fullName evidence="6">Small ribosomal subunit protein mS23</fullName>
    </recommendedName>
</protein>
<comment type="subcellular location">
    <subcellularLocation>
        <location evidence="1">Mitochondrion</location>
    </subcellularLocation>
</comment>
<evidence type="ECO:0000313" key="9">
    <source>
        <dbReference type="Proteomes" id="UP000017836"/>
    </source>
</evidence>
<comment type="similarity">
    <text evidence="2">Belongs to the mitochondrion-specific ribosomal protein mS23 family.</text>
</comment>
<organism evidence="8 9">
    <name type="scientific">Amborella trichopoda</name>
    <dbReference type="NCBI Taxonomy" id="13333"/>
    <lineage>
        <taxon>Eukaryota</taxon>
        <taxon>Viridiplantae</taxon>
        <taxon>Streptophyta</taxon>
        <taxon>Embryophyta</taxon>
        <taxon>Tracheophyta</taxon>
        <taxon>Spermatophyta</taxon>
        <taxon>Magnoliopsida</taxon>
        <taxon>Amborellales</taxon>
        <taxon>Amborellaceae</taxon>
        <taxon>Amborella</taxon>
    </lineage>
</organism>
<evidence type="ECO:0000256" key="3">
    <source>
        <dbReference type="ARBA" id="ARBA00022980"/>
    </source>
</evidence>
<sequence>MSFMSGDLFTKTRKLVKGLAMAKPLWLKAMEEAPPVMFPRTNDKYEKITLPEDVYVKKFNQMYPEALHEEAIRFSGFDPPPARVFGWRVLELKQQGVGEDEATAMASMEYKAEKKAKKEAYKRLKQIARLQGKKPPPNPYPSAVKEIQAEEMKYVRARFTDSKILEIVQKMKEEKKNERAMRGWSGGDRSRAN</sequence>
<proteinExistence type="inferred from homology"/>
<dbReference type="Proteomes" id="UP000017836">
    <property type="component" value="Unassembled WGS sequence"/>
</dbReference>
<gene>
    <name evidence="8" type="ORF">AMTR_s00041p00225840</name>
</gene>
<evidence type="ECO:0000256" key="4">
    <source>
        <dbReference type="ARBA" id="ARBA00023128"/>
    </source>
</evidence>
<dbReference type="AlphaFoldDB" id="W1PZL9"/>
<keyword evidence="5" id="KW-0687">Ribonucleoprotein</keyword>
<dbReference type="CDD" id="cd23701">
    <property type="entry name" value="At1g26750"/>
    <property type="match status" value="1"/>
</dbReference>
<dbReference type="PANTHER" id="PTHR35693:SF1">
    <property type="entry name" value="EXPRESSED PROTEIN"/>
    <property type="match status" value="1"/>
</dbReference>
<dbReference type="EMBL" id="KI392588">
    <property type="protein sequence ID" value="ERN13526.1"/>
    <property type="molecule type" value="Genomic_DNA"/>
</dbReference>
<reference evidence="9" key="1">
    <citation type="journal article" date="2013" name="Science">
        <title>The Amborella genome and the evolution of flowering plants.</title>
        <authorList>
            <consortium name="Amborella Genome Project"/>
        </authorList>
    </citation>
    <scope>NUCLEOTIDE SEQUENCE [LARGE SCALE GENOMIC DNA]</scope>
</reference>